<proteinExistence type="predicted"/>
<keyword evidence="2" id="KW-1185">Reference proteome</keyword>
<accession>A0AAV8Z1M4</accession>
<gene>
    <name evidence="1" type="ORF">NQ314_006484</name>
</gene>
<sequence>MDIEGISDHMLVYCELNLNHTLQETGKQLTFSEWETKLGQFAFQCISSGSPIIEGKRVLTDVASIQEADDKLKENEVLQQYVLNYLQLIGGTTNKLCINRCLEKVVQTLLANSVAGLTHLPRKFLITTQTQVYDTILSPFLRVLNKPLVDQID</sequence>
<reference evidence="1" key="1">
    <citation type="journal article" date="2023" name="Insect Mol. Biol.">
        <title>Genome sequencing provides insights into the evolution of gene families encoding plant cell wall-degrading enzymes in longhorned beetles.</title>
        <authorList>
            <person name="Shin N.R."/>
            <person name="Okamura Y."/>
            <person name="Kirsch R."/>
            <person name="Pauchet Y."/>
        </authorList>
    </citation>
    <scope>NUCLEOTIDE SEQUENCE</scope>
    <source>
        <strain evidence="1">RBIC_L_NR</strain>
    </source>
</reference>
<evidence type="ECO:0000313" key="1">
    <source>
        <dbReference type="EMBL" id="KAJ8957772.1"/>
    </source>
</evidence>
<comment type="caution">
    <text evidence="1">The sequence shown here is derived from an EMBL/GenBank/DDBJ whole genome shotgun (WGS) entry which is preliminary data.</text>
</comment>
<dbReference type="Proteomes" id="UP001162156">
    <property type="component" value="Unassembled WGS sequence"/>
</dbReference>
<evidence type="ECO:0000313" key="2">
    <source>
        <dbReference type="Proteomes" id="UP001162156"/>
    </source>
</evidence>
<name>A0AAV8Z1M4_9CUCU</name>
<dbReference type="EMBL" id="JANEYF010001760">
    <property type="protein sequence ID" value="KAJ8957772.1"/>
    <property type="molecule type" value="Genomic_DNA"/>
</dbReference>
<dbReference type="AlphaFoldDB" id="A0AAV8Z1M4"/>
<protein>
    <submittedName>
        <fullName evidence="1">Uncharacterized protein</fullName>
    </submittedName>
</protein>
<organism evidence="1 2">
    <name type="scientific">Rhamnusium bicolor</name>
    <dbReference type="NCBI Taxonomy" id="1586634"/>
    <lineage>
        <taxon>Eukaryota</taxon>
        <taxon>Metazoa</taxon>
        <taxon>Ecdysozoa</taxon>
        <taxon>Arthropoda</taxon>
        <taxon>Hexapoda</taxon>
        <taxon>Insecta</taxon>
        <taxon>Pterygota</taxon>
        <taxon>Neoptera</taxon>
        <taxon>Endopterygota</taxon>
        <taxon>Coleoptera</taxon>
        <taxon>Polyphaga</taxon>
        <taxon>Cucujiformia</taxon>
        <taxon>Chrysomeloidea</taxon>
        <taxon>Cerambycidae</taxon>
        <taxon>Lepturinae</taxon>
        <taxon>Rhagiini</taxon>
        <taxon>Rhamnusium</taxon>
    </lineage>
</organism>